<name>A0ABC8IXG5_ERUVS</name>
<reference evidence="2 3" key="1">
    <citation type="submission" date="2022-03" db="EMBL/GenBank/DDBJ databases">
        <authorList>
            <person name="Macdonald S."/>
            <person name="Ahmed S."/>
            <person name="Newling K."/>
        </authorList>
    </citation>
    <scope>NUCLEOTIDE SEQUENCE [LARGE SCALE GENOMIC DNA]</scope>
</reference>
<dbReference type="AlphaFoldDB" id="A0ABC8IXG5"/>
<comment type="caution">
    <text evidence="2">The sequence shown here is derived from an EMBL/GenBank/DDBJ whole genome shotgun (WGS) entry which is preliminary data.</text>
</comment>
<protein>
    <submittedName>
        <fullName evidence="2">Uncharacterized protein</fullName>
    </submittedName>
</protein>
<feature type="compositionally biased region" description="Basic and acidic residues" evidence="1">
    <location>
        <begin position="19"/>
        <end position="61"/>
    </location>
</feature>
<accession>A0ABC8IXG5</accession>
<feature type="region of interest" description="Disordered" evidence="1">
    <location>
        <begin position="1"/>
        <end position="71"/>
    </location>
</feature>
<sequence length="71" mass="7926">MADTEMQEQHVPSPATDTKSVEEEPKEKAAKEPKSHVPLEDKTRTLDSDLHLPDANEEKGVQESVVDQSEK</sequence>
<proteinExistence type="predicted"/>
<evidence type="ECO:0000313" key="2">
    <source>
        <dbReference type="EMBL" id="CAH8305936.1"/>
    </source>
</evidence>
<keyword evidence="3" id="KW-1185">Reference proteome</keyword>
<dbReference type="Proteomes" id="UP001642260">
    <property type="component" value="Unassembled WGS sequence"/>
</dbReference>
<evidence type="ECO:0000256" key="1">
    <source>
        <dbReference type="SAM" id="MobiDB-lite"/>
    </source>
</evidence>
<evidence type="ECO:0000313" key="3">
    <source>
        <dbReference type="Proteomes" id="UP001642260"/>
    </source>
</evidence>
<organism evidence="2 3">
    <name type="scientific">Eruca vesicaria subsp. sativa</name>
    <name type="common">Garden rocket</name>
    <name type="synonym">Eruca sativa</name>
    <dbReference type="NCBI Taxonomy" id="29727"/>
    <lineage>
        <taxon>Eukaryota</taxon>
        <taxon>Viridiplantae</taxon>
        <taxon>Streptophyta</taxon>
        <taxon>Embryophyta</taxon>
        <taxon>Tracheophyta</taxon>
        <taxon>Spermatophyta</taxon>
        <taxon>Magnoliopsida</taxon>
        <taxon>eudicotyledons</taxon>
        <taxon>Gunneridae</taxon>
        <taxon>Pentapetalae</taxon>
        <taxon>rosids</taxon>
        <taxon>malvids</taxon>
        <taxon>Brassicales</taxon>
        <taxon>Brassicaceae</taxon>
        <taxon>Brassiceae</taxon>
        <taxon>Eruca</taxon>
    </lineage>
</organism>
<dbReference type="EMBL" id="CAKOAT010062710">
    <property type="protein sequence ID" value="CAH8305936.1"/>
    <property type="molecule type" value="Genomic_DNA"/>
</dbReference>
<gene>
    <name evidence="2" type="ORF">ERUC_LOCUS4063</name>
</gene>